<dbReference type="PANTHER" id="PTHR46766:SF1">
    <property type="entry name" value="GLUTAMINE-RICH PROTEIN 2"/>
    <property type="match status" value="1"/>
</dbReference>
<dbReference type="Pfam" id="PF12484">
    <property type="entry name" value="PPE-SVP"/>
    <property type="match status" value="1"/>
</dbReference>
<dbReference type="Gene3D" id="1.20.1260.20">
    <property type="entry name" value="PPE superfamily"/>
    <property type="match status" value="1"/>
</dbReference>
<dbReference type="InterPro" id="IPR038332">
    <property type="entry name" value="PPE_sf"/>
</dbReference>
<reference evidence="5 6" key="1">
    <citation type="submission" date="2013-12" db="EMBL/GenBank/DDBJ databases">
        <authorList>
            <person name="Zelazny A."/>
            <person name="Olivier K."/>
            <person name="Holland S."/>
            <person name="Lenaerts A."/>
            <person name="Ordway D."/>
            <person name="DeGroote M.A."/>
            <person name="Parker T."/>
            <person name="Sizemore C."/>
            <person name="Tallon L.J."/>
            <person name="Sadzewicz L.K."/>
            <person name="Sengamalay N."/>
            <person name="Fraser C.M."/>
            <person name="Hine E."/>
            <person name="Shefchek K.A."/>
            <person name="Das S.P."/>
            <person name="Tettelin H."/>
        </authorList>
    </citation>
    <scope>NUCLEOTIDE SEQUENCE [LARGE SCALE GENOMIC DNA]</scope>
    <source>
        <strain evidence="5 6">1956</strain>
    </source>
</reference>
<dbReference type="PATRIC" id="fig|1299331.3.peg.1202"/>
<feature type="domain" description="PPE family C-terminal" evidence="4">
    <location>
        <begin position="300"/>
        <end position="370"/>
    </location>
</feature>
<organism evidence="5 6">
    <name type="scientific">Mycobacterium intracellulare 1956</name>
    <dbReference type="NCBI Taxonomy" id="1299331"/>
    <lineage>
        <taxon>Bacteria</taxon>
        <taxon>Bacillati</taxon>
        <taxon>Actinomycetota</taxon>
        <taxon>Actinomycetes</taxon>
        <taxon>Mycobacteriales</taxon>
        <taxon>Mycobacteriaceae</taxon>
        <taxon>Mycobacterium</taxon>
        <taxon>Mycobacterium avium complex (MAC)</taxon>
    </lineage>
</organism>
<dbReference type="InterPro" id="IPR022171">
    <property type="entry name" value="PPE_C"/>
</dbReference>
<dbReference type="AlphaFoldDB" id="X8CNZ7"/>
<name>X8CNZ7_MYCIT</name>
<dbReference type="InterPro" id="IPR000030">
    <property type="entry name" value="PPE_dom"/>
</dbReference>
<evidence type="ECO:0000313" key="6">
    <source>
        <dbReference type="Proteomes" id="UP000020825"/>
    </source>
</evidence>
<comment type="similarity">
    <text evidence="1">Belongs to the mycobacterial PPE family.</text>
</comment>
<evidence type="ECO:0000256" key="2">
    <source>
        <dbReference type="SAM" id="MobiDB-lite"/>
    </source>
</evidence>
<dbReference type="GO" id="GO:0052572">
    <property type="term" value="P:response to host immune response"/>
    <property type="evidence" value="ECO:0007669"/>
    <property type="project" value="TreeGrafter"/>
</dbReference>
<sequence length="399" mass="39054">MDYGALPPEVNSGRMYVGAGSGPMLAAAAAWDGLAIELYTTAASYGSLIAELTGAWLGPASATMAAASAPYVAWLTATAAQAEQTAVQAKAAAGAYEAAFAMTVPPPVIAANRAQLMMLIATNFFGQNLPAIAATEAHYAEMWAQDAAAMYGYAAASAGASALPPFDQPPSTTNPAGEGGQAAAVAHAADTAAETSTQPGASTSGLANPTLVSSAVVEGSSGASESSASESWKKLTSLYTNHLGMAYNHAGDWEHMMKIWEGVMPAAGDGKAATAAATLRGVGGTLGGGPVSSGASSPVTAGLGRAATVGHLSVPQSWAAAAPATSADTAAPAVSTVGAGAEAKGSGLLRGIPLSGTGGGPGQDRRAALRVPPDGGSPARGGRINAQVAEGAGWPTCRT</sequence>
<evidence type="ECO:0000313" key="5">
    <source>
        <dbReference type="EMBL" id="EUA58102.1"/>
    </source>
</evidence>
<proteinExistence type="inferred from homology"/>
<dbReference type="Proteomes" id="UP000020825">
    <property type="component" value="Unassembled WGS sequence"/>
</dbReference>
<dbReference type="SUPFAM" id="SSF140459">
    <property type="entry name" value="PE/PPE dimer-like"/>
    <property type="match status" value="1"/>
</dbReference>
<dbReference type="EMBL" id="JAOG01000001">
    <property type="protein sequence ID" value="EUA58102.1"/>
    <property type="molecule type" value="Genomic_DNA"/>
</dbReference>
<evidence type="ECO:0000259" key="4">
    <source>
        <dbReference type="Pfam" id="PF12484"/>
    </source>
</evidence>
<feature type="domain" description="PPE" evidence="3">
    <location>
        <begin position="2"/>
        <end position="164"/>
    </location>
</feature>
<dbReference type="FunFam" id="1.20.1260.20:FF:000001">
    <property type="entry name" value="PPE family protein PPE41"/>
    <property type="match status" value="1"/>
</dbReference>
<feature type="region of interest" description="Disordered" evidence="2">
    <location>
        <begin position="346"/>
        <end position="399"/>
    </location>
</feature>
<comment type="caution">
    <text evidence="5">The sequence shown here is derived from an EMBL/GenBank/DDBJ whole genome shotgun (WGS) entry which is preliminary data.</text>
</comment>
<evidence type="ECO:0000256" key="1">
    <source>
        <dbReference type="ARBA" id="ARBA00010652"/>
    </source>
</evidence>
<protein>
    <submittedName>
        <fullName evidence="5">PPE family protein</fullName>
    </submittedName>
</protein>
<evidence type="ECO:0000259" key="3">
    <source>
        <dbReference type="Pfam" id="PF00823"/>
    </source>
</evidence>
<feature type="region of interest" description="Disordered" evidence="2">
    <location>
        <begin position="164"/>
        <end position="207"/>
    </location>
</feature>
<feature type="compositionally biased region" description="Low complexity" evidence="2">
    <location>
        <begin position="181"/>
        <end position="193"/>
    </location>
</feature>
<gene>
    <name evidence="5" type="ORF">I550_1238</name>
</gene>
<dbReference type="PANTHER" id="PTHR46766">
    <property type="entry name" value="GLUTAMINE-RICH PROTEIN 2"/>
    <property type="match status" value="1"/>
</dbReference>
<accession>X8CNZ7</accession>
<dbReference type="Pfam" id="PF00823">
    <property type="entry name" value="PPE"/>
    <property type="match status" value="1"/>
</dbReference>
<feature type="compositionally biased region" description="Polar residues" evidence="2">
    <location>
        <begin position="194"/>
        <end position="207"/>
    </location>
</feature>